<dbReference type="InterPro" id="IPR025558">
    <property type="entry name" value="DUF4283"/>
</dbReference>
<evidence type="ECO:0000256" key="1">
    <source>
        <dbReference type="SAM" id="MobiDB-lite"/>
    </source>
</evidence>
<reference evidence="3 4" key="1">
    <citation type="submission" date="2024-01" db="EMBL/GenBank/DDBJ databases">
        <title>A telomere-to-telomere, gap-free genome of sweet tea (Lithocarpus litseifolius).</title>
        <authorList>
            <person name="Zhou J."/>
        </authorList>
    </citation>
    <scope>NUCLEOTIDE SEQUENCE [LARGE SCALE GENOMIC DNA]</scope>
    <source>
        <strain evidence="3">Zhou-2022a</strain>
        <tissue evidence="3">Leaf</tissue>
    </source>
</reference>
<dbReference type="AlphaFoldDB" id="A0AAW2C9A0"/>
<keyword evidence="4" id="KW-1185">Reference proteome</keyword>
<comment type="caution">
    <text evidence="3">The sequence shown here is derived from an EMBL/GenBank/DDBJ whole genome shotgun (WGS) entry which is preliminary data.</text>
</comment>
<feature type="domain" description="DUF4283" evidence="2">
    <location>
        <begin position="106"/>
        <end position="151"/>
    </location>
</feature>
<proteinExistence type="predicted"/>
<dbReference type="Proteomes" id="UP001459277">
    <property type="component" value="Unassembled WGS sequence"/>
</dbReference>
<sequence>MECEFSSRERSGEEDAELQCSTKKVKEDQPCDPQQATLVREISNAYAQVFKFQADEEKEPFSDEEVDNPPKGTMTIKLSKRTKMNIRAKWTHSLIVKVFGRSKPAGRLDSIDLEKEFYLIKFRLVEDYEKVLTGGPRFVGEHFLTIRAWEP</sequence>
<protein>
    <recommendedName>
        <fullName evidence="2">DUF4283 domain-containing protein</fullName>
    </recommendedName>
</protein>
<evidence type="ECO:0000313" key="3">
    <source>
        <dbReference type="EMBL" id="KAK9994117.1"/>
    </source>
</evidence>
<feature type="compositionally biased region" description="Basic and acidic residues" evidence="1">
    <location>
        <begin position="1"/>
        <end position="13"/>
    </location>
</feature>
<feature type="region of interest" description="Disordered" evidence="1">
    <location>
        <begin position="1"/>
        <end position="32"/>
    </location>
</feature>
<organism evidence="3 4">
    <name type="scientific">Lithocarpus litseifolius</name>
    <dbReference type="NCBI Taxonomy" id="425828"/>
    <lineage>
        <taxon>Eukaryota</taxon>
        <taxon>Viridiplantae</taxon>
        <taxon>Streptophyta</taxon>
        <taxon>Embryophyta</taxon>
        <taxon>Tracheophyta</taxon>
        <taxon>Spermatophyta</taxon>
        <taxon>Magnoliopsida</taxon>
        <taxon>eudicotyledons</taxon>
        <taxon>Gunneridae</taxon>
        <taxon>Pentapetalae</taxon>
        <taxon>rosids</taxon>
        <taxon>fabids</taxon>
        <taxon>Fagales</taxon>
        <taxon>Fagaceae</taxon>
        <taxon>Lithocarpus</taxon>
    </lineage>
</organism>
<dbReference type="Pfam" id="PF14111">
    <property type="entry name" value="DUF4283"/>
    <property type="match status" value="1"/>
</dbReference>
<evidence type="ECO:0000313" key="4">
    <source>
        <dbReference type="Proteomes" id="UP001459277"/>
    </source>
</evidence>
<gene>
    <name evidence="3" type="ORF">SO802_023820</name>
</gene>
<name>A0AAW2C9A0_9ROSI</name>
<dbReference type="EMBL" id="JAZDWU010000008">
    <property type="protein sequence ID" value="KAK9994117.1"/>
    <property type="molecule type" value="Genomic_DNA"/>
</dbReference>
<accession>A0AAW2C9A0</accession>
<evidence type="ECO:0000259" key="2">
    <source>
        <dbReference type="Pfam" id="PF14111"/>
    </source>
</evidence>